<organism evidence="2 3">
    <name type="scientific">Pseudaeromonas sharmana</name>
    <dbReference type="NCBI Taxonomy" id="328412"/>
    <lineage>
        <taxon>Bacteria</taxon>
        <taxon>Pseudomonadati</taxon>
        <taxon>Pseudomonadota</taxon>
        <taxon>Gammaproteobacteria</taxon>
        <taxon>Aeromonadales</taxon>
        <taxon>Aeromonadaceae</taxon>
        <taxon>Pseudaeromonas</taxon>
    </lineage>
</organism>
<comment type="caution">
    <text evidence="2">The sequence shown here is derived from an EMBL/GenBank/DDBJ whole genome shotgun (WGS) entry which is preliminary data.</text>
</comment>
<evidence type="ECO:0000313" key="2">
    <source>
        <dbReference type="EMBL" id="MFC3913986.1"/>
    </source>
</evidence>
<accession>A0ABV8CQC7</accession>
<evidence type="ECO:0000256" key="1">
    <source>
        <dbReference type="SAM" id="MobiDB-lite"/>
    </source>
</evidence>
<keyword evidence="3" id="KW-1185">Reference proteome</keyword>
<reference evidence="3" key="1">
    <citation type="journal article" date="2019" name="Int. J. Syst. Evol. Microbiol.">
        <title>The Global Catalogue of Microorganisms (GCM) 10K type strain sequencing project: providing services to taxonomists for standard genome sequencing and annotation.</title>
        <authorList>
            <consortium name="The Broad Institute Genomics Platform"/>
            <consortium name="The Broad Institute Genome Sequencing Center for Infectious Disease"/>
            <person name="Wu L."/>
            <person name="Ma J."/>
        </authorList>
    </citation>
    <scope>NUCLEOTIDE SEQUENCE [LARGE SCALE GENOMIC DNA]</scope>
    <source>
        <strain evidence="3">CCUG 54939</strain>
    </source>
</reference>
<proteinExistence type="predicted"/>
<dbReference type="Proteomes" id="UP001595692">
    <property type="component" value="Unassembled WGS sequence"/>
</dbReference>
<feature type="region of interest" description="Disordered" evidence="1">
    <location>
        <begin position="54"/>
        <end position="76"/>
    </location>
</feature>
<dbReference type="EMBL" id="JBHSAF010000014">
    <property type="protein sequence ID" value="MFC3913986.1"/>
    <property type="molecule type" value="Genomic_DNA"/>
</dbReference>
<dbReference type="RefSeq" id="WP_377152400.1">
    <property type="nucleotide sequence ID" value="NZ_JBHSAF010000014.1"/>
</dbReference>
<name>A0ABV8CQC7_9GAMM</name>
<evidence type="ECO:0000313" key="3">
    <source>
        <dbReference type="Proteomes" id="UP001595692"/>
    </source>
</evidence>
<gene>
    <name evidence="2" type="ORF">ACFOSS_10975</name>
</gene>
<sequence>MAANEYFQPAWLFDADYARTALYWRAQWLAHYNYLKNIHKFIFDAVINIEADGSARREQKKNRPREIASPGRSACY</sequence>
<protein>
    <submittedName>
        <fullName evidence="2">Uncharacterized protein</fullName>
    </submittedName>
</protein>